<feature type="transmembrane region" description="Helical" evidence="2">
    <location>
        <begin position="222"/>
        <end position="246"/>
    </location>
</feature>
<dbReference type="InterPro" id="IPR040410">
    <property type="entry name" value="UPF0658_Golgi"/>
</dbReference>
<evidence type="ECO:0000256" key="1">
    <source>
        <dbReference type="SAM" id="MobiDB-lite"/>
    </source>
</evidence>
<feature type="region of interest" description="Disordered" evidence="1">
    <location>
        <begin position="27"/>
        <end position="63"/>
    </location>
</feature>
<sequence length="438" mass="48293">MSVNRAMVLKPLLPSVESLSPIAGLSETQAPPLPNASTSSATLDVPERETTRESESETVTTSTLRPNGPLGWVFLVRERMRSVNVNDKWIRIGFLFSCVQMIVGVTLLCAILALHDLMEKDLQLHVNQQGEDESDWLLVQVTAKALKLYHSIYMASSLFQFWLFADSMAAYNTMQLLAFFVFQVISALYAVMNVVQESTLNNAIHVNLPTYVPGAKEDVHKVLGIVLIATSCLATLLWGVVGTKVYHSIGWRMFERTGADLKRRRRLIWHHLFLLFLKLDVFFYLGFALQYIVLIIFNPFRATLATGTYGGYTIAIVGVPTVVLASGFYAINRQSIHLLTLFSVGSVLGLVLLAAILFSVLGFGFDDVAKEYSGSQVGLVIFVAGTFAFALATLVIGGVNGWYISAGNAILSQRRDARVRKGGRREDGATDGGKWDLE</sequence>
<evidence type="ECO:0000313" key="4">
    <source>
        <dbReference type="Proteomes" id="UP000070544"/>
    </source>
</evidence>
<name>A0A139APM0_GONPJ</name>
<feature type="compositionally biased region" description="Basic and acidic residues" evidence="1">
    <location>
        <begin position="45"/>
        <end position="55"/>
    </location>
</feature>
<proteinExistence type="predicted"/>
<evidence type="ECO:0000256" key="2">
    <source>
        <dbReference type="SAM" id="Phobius"/>
    </source>
</evidence>
<dbReference type="PANTHER" id="PTHR34391:SF1">
    <property type="entry name" value="UPF0658 GOLGI APPARATUS MEMBRANE PROTEIN C1952.10C-RELATED"/>
    <property type="match status" value="1"/>
</dbReference>
<feature type="transmembrane region" description="Helical" evidence="2">
    <location>
        <begin position="89"/>
        <end position="114"/>
    </location>
</feature>
<protein>
    <submittedName>
        <fullName evidence="3">Uncharacterized protein</fullName>
    </submittedName>
</protein>
<keyword evidence="2" id="KW-0472">Membrane</keyword>
<dbReference type="PANTHER" id="PTHR34391">
    <property type="entry name" value="UPF0658 GOLGI APPARATUS MEMBRANE PROTEIN C1952.10C-RELATED"/>
    <property type="match status" value="1"/>
</dbReference>
<feature type="transmembrane region" description="Helical" evidence="2">
    <location>
        <begin position="309"/>
        <end position="331"/>
    </location>
</feature>
<dbReference type="Proteomes" id="UP000070544">
    <property type="component" value="Unassembled WGS sequence"/>
</dbReference>
<gene>
    <name evidence="3" type="ORF">M427DRAFT_153048</name>
</gene>
<keyword evidence="4" id="KW-1185">Reference proteome</keyword>
<feature type="transmembrane region" description="Helical" evidence="2">
    <location>
        <begin position="338"/>
        <end position="365"/>
    </location>
</feature>
<accession>A0A139APM0</accession>
<feature type="transmembrane region" description="Helical" evidence="2">
    <location>
        <begin position="148"/>
        <end position="165"/>
    </location>
</feature>
<keyword evidence="2" id="KW-0812">Transmembrane</keyword>
<reference evidence="3 4" key="1">
    <citation type="journal article" date="2015" name="Genome Biol. Evol.">
        <title>Phylogenomic analyses indicate that early fungi evolved digesting cell walls of algal ancestors of land plants.</title>
        <authorList>
            <person name="Chang Y."/>
            <person name="Wang S."/>
            <person name="Sekimoto S."/>
            <person name="Aerts A.L."/>
            <person name="Choi C."/>
            <person name="Clum A."/>
            <person name="LaButti K.M."/>
            <person name="Lindquist E.A."/>
            <person name="Yee Ngan C."/>
            <person name="Ohm R.A."/>
            <person name="Salamov A.A."/>
            <person name="Grigoriev I.V."/>
            <person name="Spatafora J.W."/>
            <person name="Berbee M.L."/>
        </authorList>
    </citation>
    <scope>NUCLEOTIDE SEQUENCE [LARGE SCALE GENOMIC DNA]</scope>
    <source>
        <strain evidence="3 4">JEL478</strain>
    </source>
</reference>
<feature type="transmembrane region" description="Helical" evidence="2">
    <location>
        <begin position="267"/>
        <end position="297"/>
    </location>
</feature>
<keyword evidence="2" id="KW-1133">Transmembrane helix</keyword>
<feature type="transmembrane region" description="Helical" evidence="2">
    <location>
        <begin position="177"/>
        <end position="195"/>
    </location>
</feature>
<dbReference type="AlphaFoldDB" id="A0A139APM0"/>
<feature type="transmembrane region" description="Helical" evidence="2">
    <location>
        <begin position="377"/>
        <end position="404"/>
    </location>
</feature>
<dbReference type="EMBL" id="KQ965741">
    <property type="protein sequence ID" value="KXS18672.1"/>
    <property type="molecule type" value="Genomic_DNA"/>
</dbReference>
<dbReference type="GO" id="GO:0005794">
    <property type="term" value="C:Golgi apparatus"/>
    <property type="evidence" value="ECO:0007669"/>
    <property type="project" value="TreeGrafter"/>
</dbReference>
<evidence type="ECO:0000313" key="3">
    <source>
        <dbReference type="EMBL" id="KXS18672.1"/>
    </source>
</evidence>
<organism evidence="3 4">
    <name type="scientific">Gonapodya prolifera (strain JEL478)</name>
    <name type="common">Monoblepharis prolifera</name>
    <dbReference type="NCBI Taxonomy" id="1344416"/>
    <lineage>
        <taxon>Eukaryota</taxon>
        <taxon>Fungi</taxon>
        <taxon>Fungi incertae sedis</taxon>
        <taxon>Chytridiomycota</taxon>
        <taxon>Chytridiomycota incertae sedis</taxon>
        <taxon>Monoblepharidomycetes</taxon>
        <taxon>Monoblepharidales</taxon>
        <taxon>Gonapodyaceae</taxon>
        <taxon>Gonapodya</taxon>
    </lineage>
</organism>